<name>A0A974BMG9_SEDHY</name>
<dbReference type="Pfam" id="PF02272">
    <property type="entry name" value="DHHA1"/>
    <property type="match status" value="1"/>
</dbReference>
<evidence type="ECO:0000313" key="10">
    <source>
        <dbReference type="Proteomes" id="UP000611629"/>
    </source>
</evidence>
<proteinExistence type="inferred from homology"/>
<dbReference type="NCBIfam" id="TIGR00644">
    <property type="entry name" value="recJ"/>
    <property type="match status" value="1"/>
</dbReference>
<dbReference type="InterPro" id="IPR041122">
    <property type="entry name" value="RecJ_OB"/>
</dbReference>
<protein>
    <recommendedName>
        <fullName evidence="2">Single-stranded-DNA-specific exonuclease RecJ</fullName>
    </recommendedName>
</protein>
<evidence type="ECO:0000256" key="1">
    <source>
        <dbReference type="ARBA" id="ARBA00005915"/>
    </source>
</evidence>
<dbReference type="RefSeq" id="WP_179239377.1">
    <property type="nucleotide sequence ID" value="NZ_JACBNQ010000025.1"/>
</dbReference>
<dbReference type="PANTHER" id="PTHR30255">
    <property type="entry name" value="SINGLE-STRANDED-DNA-SPECIFIC EXONUCLEASE RECJ"/>
    <property type="match status" value="1"/>
</dbReference>
<dbReference type="InterPro" id="IPR001667">
    <property type="entry name" value="DDH_dom"/>
</dbReference>
<dbReference type="Gene3D" id="3.10.310.30">
    <property type="match status" value="1"/>
</dbReference>
<evidence type="ECO:0000259" key="7">
    <source>
        <dbReference type="Pfam" id="PF02272"/>
    </source>
</evidence>
<comment type="similarity">
    <text evidence="1">Belongs to the RecJ family.</text>
</comment>
<dbReference type="GO" id="GO:0008409">
    <property type="term" value="F:5'-3' exonuclease activity"/>
    <property type="evidence" value="ECO:0007669"/>
    <property type="project" value="InterPro"/>
</dbReference>
<dbReference type="Gene3D" id="3.90.1640.30">
    <property type="match status" value="1"/>
</dbReference>
<keyword evidence="3" id="KW-0540">Nuclease</keyword>
<dbReference type="GO" id="GO:0006281">
    <property type="term" value="P:DNA repair"/>
    <property type="evidence" value="ECO:0007669"/>
    <property type="project" value="InterPro"/>
</dbReference>
<keyword evidence="4" id="KW-0378">Hydrolase</keyword>
<dbReference type="InterPro" id="IPR004610">
    <property type="entry name" value="RecJ"/>
</dbReference>
<evidence type="ECO:0000256" key="3">
    <source>
        <dbReference type="ARBA" id="ARBA00022722"/>
    </source>
</evidence>
<dbReference type="AlphaFoldDB" id="A0A974BMG9"/>
<dbReference type="SUPFAM" id="SSF64182">
    <property type="entry name" value="DHH phosphoesterases"/>
    <property type="match status" value="1"/>
</dbReference>
<dbReference type="Proteomes" id="UP000611629">
    <property type="component" value="Unassembled WGS sequence"/>
</dbReference>
<dbReference type="Pfam" id="PF01368">
    <property type="entry name" value="DHH"/>
    <property type="match status" value="1"/>
</dbReference>
<evidence type="ECO:0000259" key="6">
    <source>
        <dbReference type="Pfam" id="PF01368"/>
    </source>
</evidence>
<feature type="domain" description="RecJ OB" evidence="8">
    <location>
        <begin position="457"/>
        <end position="560"/>
    </location>
</feature>
<organism evidence="9 10">
    <name type="scientific">Sedimentibacter hydroxybenzoicus DSM 7310</name>
    <dbReference type="NCBI Taxonomy" id="1123245"/>
    <lineage>
        <taxon>Bacteria</taxon>
        <taxon>Bacillati</taxon>
        <taxon>Bacillota</taxon>
        <taxon>Tissierellia</taxon>
        <taxon>Sedimentibacter</taxon>
    </lineage>
</organism>
<keyword evidence="10" id="KW-1185">Reference proteome</keyword>
<dbReference type="GO" id="GO:0003676">
    <property type="term" value="F:nucleic acid binding"/>
    <property type="evidence" value="ECO:0007669"/>
    <property type="project" value="InterPro"/>
</dbReference>
<reference evidence="9" key="1">
    <citation type="submission" date="2020-07" db="EMBL/GenBank/DDBJ databases">
        <title>Genomic analysis of a strain of Sedimentibacter Hydroxybenzoicus DSM7310.</title>
        <authorList>
            <person name="Ma S."/>
        </authorList>
    </citation>
    <scope>NUCLEOTIDE SEQUENCE</scope>
    <source>
        <strain evidence="9">DSM 7310</strain>
    </source>
</reference>
<dbReference type="InterPro" id="IPR051673">
    <property type="entry name" value="SSDNA_exonuclease_RecJ"/>
</dbReference>
<dbReference type="PANTHER" id="PTHR30255:SF2">
    <property type="entry name" value="SINGLE-STRANDED-DNA-SPECIFIC EXONUCLEASE RECJ"/>
    <property type="match status" value="1"/>
</dbReference>
<feature type="domain" description="DHHA1" evidence="7">
    <location>
        <begin position="349"/>
        <end position="443"/>
    </location>
</feature>
<accession>A0A974BMG9</accession>
<dbReference type="Pfam" id="PF17768">
    <property type="entry name" value="RecJ_OB"/>
    <property type="match status" value="1"/>
</dbReference>
<gene>
    <name evidence="9" type="primary">recJ</name>
    <name evidence="9" type="ORF">HZF24_16035</name>
</gene>
<keyword evidence="5 9" id="KW-0269">Exonuclease</keyword>
<evidence type="ECO:0000256" key="5">
    <source>
        <dbReference type="ARBA" id="ARBA00022839"/>
    </source>
</evidence>
<dbReference type="InterPro" id="IPR038763">
    <property type="entry name" value="DHH_sf"/>
</dbReference>
<dbReference type="EMBL" id="JACBNQ010000025">
    <property type="protein sequence ID" value="NYB75658.1"/>
    <property type="molecule type" value="Genomic_DNA"/>
</dbReference>
<feature type="domain" description="DDH" evidence="6">
    <location>
        <begin position="81"/>
        <end position="231"/>
    </location>
</feature>
<dbReference type="GO" id="GO:0006310">
    <property type="term" value="P:DNA recombination"/>
    <property type="evidence" value="ECO:0007669"/>
    <property type="project" value="InterPro"/>
</dbReference>
<comment type="caution">
    <text evidence="9">The sequence shown here is derived from an EMBL/GenBank/DDBJ whole genome shotgun (WGS) entry which is preliminary data.</text>
</comment>
<sequence length="639" mass="72373">MKKVKLKVNEYDQKDIDDISKKFNLSDISSRILLNRNLRTFDEIEEFLDPDYKYFESAENYKDLQKGADRILEAVKNSEHMVVYGDYDVDGVTSICQFIILLKKAGASIEYYVPERETEGYGISSDFIGMLKDNSIKADLIITVDCGIAEIEKIREISSLNKDVIILDHHQCKEELPDAYAIINPKQKDCPSKNKQLCASGLSFKFLKALNKYLNVQNVEDILLELACLGTIADIVDLIGDNRIIAKNGLKKINNTKLIGLKKLMEVAGIKDKEIDSFHIGFIVAPRINAAGRMDTAKKAIKLLLVEDENEAELLALELESLNLLRKKAESVIFEEAVKKIETEFLYRKNIIVVYGTDWHEGVLGIVASRLTEKYERPSVVISVKDNVGKGSARSLDYLDIFESFKAADSYLVKYGGHKLAAGLTIQEENINAFSNELNNYIQDQYEEINVKEISADSYVYVKDLNIDLYNEICKFEPFGAGNHTPLLALSKPSIKSIKKVGKDGNHLSIVLTDGSNDISVIGFNKINLLEKALTKPYAYAVTLCLNEFNGRKSIQLILQNIEEDEAFEYSIDEEKLKMINSIINKTKSKIIKTDIFMLVEKLNRLYNTKITAEEIICMLKKANNIQYALKETMLYIKK</sequence>
<evidence type="ECO:0000313" key="9">
    <source>
        <dbReference type="EMBL" id="NYB75658.1"/>
    </source>
</evidence>
<evidence type="ECO:0000259" key="8">
    <source>
        <dbReference type="Pfam" id="PF17768"/>
    </source>
</evidence>
<evidence type="ECO:0000256" key="2">
    <source>
        <dbReference type="ARBA" id="ARBA00019841"/>
    </source>
</evidence>
<evidence type="ECO:0000256" key="4">
    <source>
        <dbReference type="ARBA" id="ARBA00022801"/>
    </source>
</evidence>
<dbReference type="InterPro" id="IPR003156">
    <property type="entry name" value="DHHA1_dom"/>
</dbReference>